<comment type="caution">
    <text evidence="1">The sequence shown here is derived from an EMBL/GenBank/DDBJ whole genome shotgun (WGS) entry which is preliminary data.</text>
</comment>
<protein>
    <submittedName>
        <fullName evidence="1">RNA polymerase subunit sigma</fullName>
    </submittedName>
</protein>
<reference evidence="1 2" key="1">
    <citation type="journal article" date="2019" name="Environ. Microbiol.">
        <title>An active ?-lactamase is a part of an orchestrated cell wall stress resistance network of Bacillus subtilis and related rhizosphere species.</title>
        <authorList>
            <person name="Bucher T."/>
            <person name="Keren-Paz A."/>
            <person name="Hausser J."/>
            <person name="Olender T."/>
            <person name="Cytryn E."/>
            <person name="Kolodkin-Gal I."/>
        </authorList>
    </citation>
    <scope>NUCLEOTIDE SEQUENCE [LARGE SCALE GENOMIC DNA]</scope>
    <source>
        <strain evidence="1 2">I5</strain>
    </source>
</reference>
<sequence length="70" mass="8517">YIRKESKHKLVFLKEDEQEEMLEMQVSLTEYMKEIENSNRKEEILHFQSVLAEFKITFSELAKESPKHRD</sequence>
<feature type="non-terminal residue" evidence="1">
    <location>
        <position position="1"/>
    </location>
</feature>
<dbReference type="EMBL" id="SZON01004092">
    <property type="protein sequence ID" value="TKI74064.1"/>
    <property type="molecule type" value="Genomic_DNA"/>
</dbReference>
<feature type="non-terminal residue" evidence="1">
    <location>
        <position position="70"/>
    </location>
</feature>
<organism evidence="1 2">
    <name type="scientific">Bacillus wiedmannii</name>
    <dbReference type="NCBI Taxonomy" id="1890302"/>
    <lineage>
        <taxon>Bacteria</taxon>
        <taxon>Bacillati</taxon>
        <taxon>Bacillota</taxon>
        <taxon>Bacilli</taxon>
        <taxon>Bacillales</taxon>
        <taxon>Bacillaceae</taxon>
        <taxon>Bacillus</taxon>
        <taxon>Bacillus cereus group</taxon>
    </lineage>
</organism>
<gene>
    <name evidence="1" type="ORF">FC699_38260</name>
</gene>
<dbReference type="Proteomes" id="UP000305222">
    <property type="component" value="Unassembled WGS sequence"/>
</dbReference>
<evidence type="ECO:0000313" key="2">
    <source>
        <dbReference type="Proteomes" id="UP000305222"/>
    </source>
</evidence>
<evidence type="ECO:0000313" key="1">
    <source>
        <dbReference type="EMBL" id="TKI74064.1"/>
    </source>
</evidence>
<accession>A0A4U2ZHQ4</accession>
<proteinExistence type="predicted"/>
<name>A0A4U2ZHQ4_9BACI</name>
<dbReference type="AlphaFoldDB" id="A0A4U2ZHQ4"/>